<keyword evidence="1" id="KW-0969">Cilium</keyword>
<keyword evidence="2" id="KW-1185">Reference proteome</keyword>
<evidence type="ECO:0000313" key="1">
    <source>
        <dbReference type="EMBL" id="PCG13825.1"/>
    </source>
</evidence>
<dbReference type="EMBL" id="NWVC01000006">
    <property type="protein sequence ID" value="PCG13825.1"/>
    <property type="molecule type" value="Genomic_DNA"/>
</dbReference>
<comment type="caution">
    <text evidence="1">The sequence shown here is derived from an EMBL/GenBank/DDBJ whole genome shotgun (WGS) entry which is preliminary data.</text>
</comment>
<dbReference type="RefSeq" id="WP_096641160.1">
    <property type="nucleotide sequence ID" value="NZ_JBHIWA010000036.1"/>
</dbReference>
<dbReference type="AlphaFoldDB" id="A0A2A4I5Q9"/>
<protein>
    <submittedName>
        <fullName evidence="1">Flagellar biosynthesis protein FliH</fullName>
    </submittedName>
</protein>
<accession>A0A2A4I5Q9</accession>
<sequence length="254" mass="26018">MSDNGFVIGLPSRVDEAAASRVRAQTREHQSPTGFTPAELIQRLEEAFGGGPADTAGAAPRHFHPADRAGNPTEGWDPLDAAAEPNAFLDPVEVARAEGYEDGVAAATLAAREEAERDRALMAALAAELKAGGAIDRAALADALRRTVLALVGKLVGDSGVSGDLLAARVAAAADLLADAHESAMLRVHPDDVALLHGLLPDTIFPVGDEAIARGSFVLEAASTIVEDGPALWLDQLAGAIDRVPLPAAAPAAA</sequence>
<keyword evidence="1" id="KW-0966">Cell projection</keyword>
<evidence type="ECO:0000313" key="2">
    <source>
        <dbReference type="Proteomes" id="UP000218323"/>
    </source>
</evidence>
<reference evidence="1 2" key="1">
    <citation type="submission" date="2017-09" db="EMBL/GenBank/DDBJ databases">
        <title>Sphingomonas adhaesiva DSM 7418, whole genome shotgun sequence.</title>
        <authorList>
            <person name="Feng G."/>
            <person name="Zhu H."/>
        </authorList>
    </citation>
    <scope>NUCLEOTIDE SEQUENCE [LARGE SCALE GENOMIC DNA]</scope>
    <source>
        <strain evidence="1 2">DSM 7418</strain>
    </source>
</reference>
<name>A0A2A4I5Q9_9SPHN</name>
<proteinExistence type="predicted"/>
<gene>
    <name evidence="1" type="ORF">COA07_13095</name>
</gene>
<dbReference type="Proteomes" id="UP000218323">
    <property type="component" value="Unassembled WGS sequence"/>
</dbReference>
<keyword evidence="1" id="KW-0282">Flagellum</keyword>
<organism evidence="1 2">
    <name type="scientific">Sphingomonas adhaesiva</name>
    <dbReference type="NCBI Taxonomy" id="28212"/>
    <lineage>
        <taxon>Bacteria</taxon>
        <taxon>Pseudomonadati</taxon>
        <taxon>Pseudomonadota</taxon>
        <taxon>Alphaproteobacteria</taxon>
        <taxon>Sphingomonadales</taxon>
        <taxon>Sphingomonadaceae</taxon>
        <taxon>Sphingomonas</taxon>
    </lineage>
</organism>